<dbReference type="AlphaFoldDB" id="A0A1I1DH34"/>
<gene>
    <name evidence="1" type="ORF">SAMN04487968_101251</name>
</gene>
<dbReference type="STRING" id="574651.SAMN04487968_101251"/>
<proteinExistence type="predicted"/>
<sequence length="69" mass="7535">MNSNLIQQTTDIQSSIGMSGYHHTFAPCADAARFAVRTVDLAQGEVALKPATTRKGWVRGTYAWRPPSV</sequence>
<protein>
    <submittedName>
        <fullName evidence="1">Uncharacterized protein</fullName>
    </submittedName>
</protein>
<reference evidence="1 2" key="1">
    <citation type="submission" date="2016-10" db="EMBL/GenBank/DDBJ databases">
        <authorList>
            <person name="de Groot N.N."/>
        </authorList>
    </citation>
    <scope>NUCLEOTIDE SEQUENCE [LARGE SCALE GENOMIC DNA]</scope>
    <source>
        <strain evidence="1 2">CGMCC 1.7056</strain>
    </source>
</reference>
<keyword evidence="2" id="KW-1185">Reference proteome</keyword>
<dbReference type="RefSeq" id="WP_091119265.1">
    <property type="nucleotide sequence ID" value="NZ_FOLB01000001.1"/>
</dbReference>
<dbReference type="Proteomes" id="UP000198832">
    <property type="component" value="Unassembled WGS sequence"/>
</dbReference>
<name>A0A1I1DH34_9ACTN</name>
<evidence type="ECO:0000313" key="2">
    <source>
        <dbReference type="Proteomes" id="UP000198832"/>
    </source>
</evidence>
<evidence type="ECO:0000313" key="1">
    <source>
        <dbReference type="EMBL" id="SFB74157.1"/>
    </source>
</evidence>
<organism evidence="1 2">
    <name type="scientific">Nocardioides terrae</name>
    <dbReference type="NCBI Taxonomy" id="574651"/>
    <lineage>
        <taxon>Bacteria</taxon>
        <taxon>Bacillati</taxon>
        <taxon>Actinomycetota</taxon>
        <taxon>Actinomycetes</taxon>
        <taxon>Propionibacteriales</taxon>
        <taxon>Nocardioidaceae</taxon>
        <taxon>Nocardioides</taxon>
    </lineage>
</organism>
<dbReference type="EMBL" id="FOLB01000001">
    <property type="protein sequence ID" value="SFB74157.1"/>
    <property type="molecule type" value="Genomic_DNA"/>
</dbReference>
<accession>A0A1I1DH34</accession>